<dbReference type="EMBL" id="AHMO02000008">
    <property type="protein sequence ID" value="EQA45737.1"/>
    <property type="molecule type" value="Genomic_DNA"/>
</dbReference>
<accession>T0FDQ6</accession>
<comment type="caution">
    <text evidence="1">The sequence shown here is derived from an EMBL/GenBank/DDBJ whole genome shotgun (WGS) entry which is preliminary data.</text>
</comment>
<dbReference type="InterPro" id="IPR031030">
    <property type="entry name" value="Lepto_Lipo_YY_C"/>
</dbReference>
<keyword evidence="2" id="KW-1185">Reference proteome</keyword>
<dbReference type="AlphaFoldDB" id="T0FDQ6"/>
<organism evidence="1 2">
    <name type="scientific">Leptospira broomii serovar Hurstbridge str. 5399</name>
    <dbReference type="NCBI Taxonomy" id="1049789"/>
    <lineage>
        <taxon>Bacteria</taxon>
        <taxon>Pseudomonadati</taxon>
        <taxon>Spirochaetota</taxon>
        <taxon>Spirochaetia</taxon>
        <taxon>Leptospirales</taxon>
        <taxon>Leptospiraceae</taxon>
        <taxon>Leptospira</taxon>
    </lineage>
</organism>
<dbReference type="STRING" id="1049789.LEP1GSC050_2018"/>
<evidence type="ECO:0000313" key="1">
    <source>
        <dbReference type="EMBL" id="EQA45737.1"/>
    </source>
</evidence>
<dbReference type="OrthoDB" id="325682at2"/>
<gene>
    <name evidence="1" type="ORF">LEP1GSC050_2018</name>
</gene>
<dbReference type="NCBIfam" id="TIGR04452">
    <property type="entry name" value="Lepto_Lipo_YY_C"/>
    <property type="match status" value="1"/>
</dbReference>
<dbReference type="Proteomes" id="UP000015454">
    <property type="component" value="Unassembled WGS sequence"/>
</dbReference>
<protein>
    <recommendedName>
        <fullName evidence="3">Lipoprotein</fullName>
    </recommendedName>
</protein>
<proteinExistence type="predicted"/>
<evidence type="ECO:0008006" key="3">
    <source>
        <dbReference type="Google" id="ProtNLM"/>
    </source>
</evidence>
<dbReference type="RefSeq" id="WP_010570316.1">
    <property type="nucleotide sequence ID" value="NZ_AHMO02000008.1"/>
</dbReference>
<reference evidence="1" key="1">
    <citation type="submission" date="2013-05" db="EMBL/GenBank/DDBJ databases">
        <authorList>
            <person name="Harkins D.M."/>
            <person name="Durkin A.S."/>
            <person name="Brinkac L.M."/>
            <person name="Haft D.H."/>
            <person name="Selengut J.D."/>
            <person name="Sanka R."/>
            <person name="DePew J."/>
            <person name="Purushe J."/>
            <person name="Hartskeerl R.A."/>
            <person name="Ahmed A."/>
            <person name="van der Linden H."/>
            <person name="Goris M.G.A."/>
            <person name="Vinetz J.M."/>
            <person name="Sutton G.G."/>
            <person name="Nierman W.C."/>
            <person name="Fouts D.E."/>
        </authorList>
    </citation>
    <scope>NUCLEOTIDE SEQUENCE [LARGE SCALE GENOMIC DNA]</scope>
    <source>
        <strain evidence="1">5399</strain>
    </source>
</reference>
<sequence>MSLKRSVPLLTILLIFFVSINCNNLGYAGPGGVRGSDAKLKIKEAVSDENDLFVAQVYPLLLNPPSCTNYGGTRSTRLSGFDALVLKDFFAKVRNFTIQDTKIYTQASLDKCTSTIRNIGVTFDIQYAQAVQLYATCNSAPQPIDLGSYIIYKSCQLEDAGIIQWNKTKIP</sequence>
<evidence type="ECO:0000313" key="2">
    <source>
        <dbReference type="Proteomes" id="UP000015454"/>
    </source>
</evidence>
<name>T0FDQ6_9LEPT</name>